<accession>A0A6A6T5F2</accession>
<sequence>MLTRPYPANTSVQALQLEISQGKIFSTGFRVGAFLLKTVEYRSTCQTYNTDALHLSLDHVFVAELAGLPNLSDLSNIGLKIAVSPRSERIAIASWKTVKVWALDPLAFLDPEYSLDGDDGVPEDYAFLDGPGWRYYSCGDIQRDCVLLEPIELPSTGVVYDLGFRGENELWGCCERGLVRWNIGPNARQRREVNELP</sequence>
<reference evidence="1" key="1">
    <citation type="journal article" date="2020" name="Stud. Mycol.">
        <title>101 Dothideomycetes genomes: a test case for predicting lifestyles and emergence of pathogens.</title>
        <authorList>
            <person name="Haridas S."/>
            <person name="Albert R."/>
            <person name="Binder M."/>
            <person name="Bloem J."/>
            <person name="Labutti K."/>
            <person name="Salamov A."/>
            <person name="Andreopoulos B."/>
            <person name="Baker S."/>
            <person name="Barry K."/>
            <person name="Bills G."/>
            <person name="Bluhm B."/>
            <person name="Cannon C."/>
            <person name="Castanera R."/>
            <person name="Culley D."/>
            <person name="Daum C."/>
            <person name="Ezra D."/>
            <person name="Gonzalez J."/>
            <person name="Henrissat B."/>
            <person name="Kuo A."/>
            <person name="Liang C."/>
            <person name="Lipzen A."/>
            <person name="Lutzoni F."/>
            <person name="Magnuson J."/>
            <person name="Mondo S."/>
            <person name="Nolan M."/>
            <person name="Ohm R."/>
            <person name="Pangilinan J."/>
            <person name="Park H.-J."/>
            <person name="Ramirez L."/>
            <person name="Alfaro M."/>
            <person name="Sun H."/>
            <person name="Tritt A."/>
            <person name="Yoshinaga Y."/>
            <person name="Zwiers L.-H."/>
            <person name="Turgeon B."/>
            <person name="Goodwin S."/>
            <person name="Spatafora J."/>
            <person name="Crous P."/>
            <person name="Grigoriev I."/>
        </authorList>
    </citation>
    <scope>NUCLEOTIDE SEQUENCE</scope>
    <source>
        <strain evidence="1">CBS 122681</strain>
    </source>
</reference>
<name>A0A6A6T5F2_9PLEO</name>
<dbReference type="AlphaFoldDB" id="A0A6A6T5F2"/>
<dbReference type="Proteomes" id="UP000799324">
    <property type="component" value="Unassembled WGS sequence"/>
</dbReference>
<evidence type="ECO:0000313" key="2">
    <source>
        <dbReference type="Proteomes" id="UP000799324"/>
    </source>
</evidence>
<organism evidence="1 2">
    <name type="scientific">Lophiostoma macrostomum CBS 122681</name>
    <dbReference type="NCBI Taxonomy" id="1314788"/>
    <lineage>
        <taxon>Eukaryota</taxon>
        <taxon>Fungi</taxon>
        <taxon>Dikarya</taxon>
        <taxon>Ascomycota</taxon>
        <taxon>Pezizomycotina</taxon>
        <taxon>Dothideomycetes</taxon>
        <taxon>Pleosporomycetidae</taxon>
        <taxon>Pleosporales</taxon>
        <taxon>Lophiostomataceae</taxon>
        <taxon>Lophiostoma</taxon>
    </lineage>
</organism>
<protein>
    <submittedName>
        <fullName evidence="1">Uncharacterized protein</fullName>
    </submittedName>
</protein>
<proteinExistence type="predicted"/>
<evidence type="ECO:0000313" key="1">
    <source>
        <dbReference type="EMBL" id="KAF2654517.1"/>
    </source>
</evidence>
<gene>
    <name evidence="1" type="ORF">K491DRAFT_693822</name>
</gene>
<keyword evidence="2" id="KW-1185">Reference proteome</keyword>
<dbReference type="EMBL" id="MU004363">
    <property type="protein sequence ID" value="KAF2654517.1"/>
    <property type="molecule type" value="Genomic_DNA"/>
</dbReference>
<dbReference type="OrthoDB" id="6058203at2759"/>